<evidence type="ECO:0000256" key="5">
    <source>
        <dbReference type="ARBA" id="ARBA00022824"/>
    </source>
</evidence>
<feature type="transmembrane region" description="Helical" evidence="13">
    <location>
        <begin position="155"/>
        <end position="172"/>
    </location>
</feature>
<evidence type="ECO:0000256" key="3">
    <source>
        <dbReference type="ARBA" id="ARBA00022679"/>
    </source>
</evidence>
<sequence length="613" mass="69358">MSSRKRLQTPSPPRLNHTEVVEMTTTLGAAGAVLPIPQGEIHVRPYRSGSNSQLKLSFTPRVSSLNKENLRSQTDEFRGFFTLFWISLGLLFLRTVVQSWEENRTPLSWTFGRLITGDVIVLAFADFLMSVSMFLCVTLIKLVQHGRIRFHPTGLIIQHTFQTLYLATAIWWGYHRQWYWVQSGFLVLHCLANLMKMHSYMAHNGMLSMVHDRLQEEQATLDQLVDSLPGGREAVLAEAAAHQVEIETKVKAEITPAATPAVSLPGTPSITGMPTTNGLTSYEDPAEAVKRHMGLRSETALVTARNTSPEKGSPGPELRKRNAKAAKKSLEALPEPQADLPQGTSLEPSHTTTPHARKPPHPLAWSSHERVALLAQNISAMQEELRSNGAKGLVWPQNVTYRHFFEYIFTPTLVYQLEYPRTNTIRPLVVLEKIIATFGTFSLIYTITEHYIIPFTPKPGDSLFKSYVNLALPMIINYLFIIFECVCTGFAELSYFADREFYQDWWNSTTWDQFSRKWNKPVHTFLLRHVYASTMDSLSLSKTSATFVTFLLSALCHELVMAVVTKKIRPYLFLMQMAQLPMIALGRVGWVKRNKTIGNIVFWLGLMSGFPLL</sequence>
<keyword evidence="6 13" id="KW-1133">Transmembrane helix</keyword>
<evidence type="ECO:0000256" key="1">
    <source>
        <dbReference type="ARBA" id="ARBA00004477"/>
    </source>
</evidence>
<proteinExistence type="inferred from homology"/>
<evidence type="ECO:0000256" key="2">
    <source>
        <dbReference type="ARBA" id="ARBA00009010"/>
    </source>
</evidence>
<dbReference type="PANTHER" id="PTHR10408:SF9">
    <property type="entry name" value="STEROL O-ACYLTRANSFERASE 2-RELATED"/>
    <property type="match status" value="1"/>
</dbReference>
<feature type="transmembrane region" description="Helical" evidence="13">
    <location>
        <begin position="80"/>
        <end position="100"/>
    </location>
</feature>
<evidence type="ECO:0000256" key="7">
    <source>
        <dbReference type="ARBA" id="ARBA00023136"/>
    </source>
</evidence>
<keyword evidence="15" id="KW-1185">Reference proteome</keyword>
<feature type="transmembrane region" description="Helical" evidence="13">
    <location>
        <begin position="475"/>
        <end position="497"/>
    </location>
</feature>
<dbReference type="InParanoid" id="A0A4Q1BD67"/>
<keyword evidence="4 13" id="KW-0812">Transmembrane</keyword>
<evidence type="ECO:0000256" key="9">
    <source>
        <dbReference type="ARBA" id="ARBA00023568"/>
    </source>
</evidence>
<evidence type="ECO:0000256" key="10">
    <source>
        <dbReference type="PIRNR" id="PIRNR000439"/>
    </source>
</evidence>
<dbReference type="GO" id="GO:0008204">
    <property type="term" value="P:ergosterol metabolic process"/>
    <property type="evidence" value="ECO:0007669"/>
    <property type="project" value="TreeGrafter"/>
</dbReference>
<dbReference type="InterPro" id="IPR004299">
    <property type="entry name" value="MBOAT_fam"/>
</dbReference>
<comment type="subcellular location">
    <subcellularLocation>
        <location evidence="1 10">Endoplasmic reticulum membrane</location>
        <topology evidence="1 10">Multi-pass membrane protein</topology>
    </subcellularLocation>
</comment>
<accession>A0A4Q1BD67</accession>
<dbReference type="AlphaFoldDB" id="A0A4Q1BD67"/>
<dbReference type="Pfam" id="PF03062">
    <property type="entry name" value="MBOAT"/>
    <property type="match status" value="1"/>
</dbReference>
<reference evidence="14 15" key="1">
    <citation type="submission" date="2016-06" db="EMBL/GenBank/DDBJ databases">
        <title>Evolution of pathogenesis and genome organization in the Tremellales.</title>
        <authorList>
            <person name="Cuomo C."/>
            <person name="Litvintseva A."/>
            <person name="Heitman J."/>
            <person name="Chen Y."/>
            <person name="Sun S."/>
            <person name="Springer D."/>
            <person name="Dromer F."/>
            <person name="Young S."/>
            <person name="Zeng Q."/>
            <person name="Chapman S."/>
            <person name="Gujja S."/>
            <person name="Saif S."/>
            <person name="Birren B."/>
        </authorList>
    </citation>
    <scope>NUCLEOTIDE SEQUENCE [LARGE SCALE GENOMIC DNA]</scope>
    <source>
        <strain evidence="14 15">ATCC 28783</strain>
    </source>
</reference>
<comment type="caution">
    <text evidence="14">The sequence shown here is derived from an EMBL/GenBank/DDBJ whole genome shotgun (WGS) entry which is preliminary data.</text>
</comment>
<dbReference type="PIRSF" id="PIRSF000439">
    <property type="entry name" value="Oat_ACAT_DAG_ARE"/>
    <property type="match status" value="1"/>
</dbReference>
<comment type="function">
    <text evidence="9">Sterol O-acyltransferase that catalyzes the formation of stery esters.</text>
</comment>
<organism evidence="14 15">
    <name type="scientific">Tremella mesenterica</name>
    <name type="common">Jelly fungus</name>
    <dbReference type="NCBI Taxonomy" id="5217"/>
    <lineage>
        <taxon>Eukaryota</taxon>
        <taxon>Fungi</taxon>
        <taxon>Dikarya</taxon>
        <taxon>Basidiomycota</taxon>
        <taxon>Agaricomycotina</taxon>
        <taxon>Tremellomycetes</taxon>
        <taxon>Tremellales</taxon>
        <taxon>Tremellaceae</taxon>
        <taxon>Tremella</taxon>
    </lineage>
</organism>
<evidence type="ECO:0000256" key="8">
    <source>
        <dbReference type="ARBA" id="ARBA00023315"/>
    </source>
</evidence>
<protein>
    <recommendedName>
        <fullName evidence="10">O-acyltransferase</fullName>
    </recommendedName>
</protein>
<evidence type="ECO:0000256" key="6">
    <source>
        <dbReference type="ARBA" id="ARBA00022989"/>
    </source>
</evidence>
<keyword evidence="7 10" id="KW-0472">Membrane</keyword>
<evidence type="ECO:0000313" key="14">
    <source>
        <dbReference type="EMBL" id="RXK35826.1"/>
    </source>
</evidence>
<feature type="region of interest" description="Disordered" evidence="12">
    <location>
        <begin position="294"/>
        <end position="363"/>
    </location>
</feature>
<gene>
    <name evidence="14" type="ORF">M231_06920</name>
</gene>
<feature type="compositionally biased region" description="Polar residues" evidence="12">
    <location>
        <begin position="342"/>
        <end position="354"/>
    </location>
</feature>
<name>A0A4Q1BD67_TREME</name>
<dbReference type="OrthoDB" id="10039049at2759"/>
<dbReference type="InterPro" id="IPR014371">
    <property type="entry name" value="Oat_ACAT_DAG_ARE"/>
</dbReference>
<evidence type="ECO:0000256" key="13">
    <source>
        <dbReference type="SAM" id="Phobius"/>
    </source>
</evidence>
<evidence type="ECO:0000313" key="15">
    <source>
        <dbReference type="Proteomes" id="UP000289152"/>
    </source>
</evidence>
<evidence type="ECO:0000256" key="11">
    <source>
        <dbReference type="PIRSR" id="PIRSR000439-1"/>
    </source>
</evidence>
<keyword evidence="5 10" id="KW-0256">Endoplasmic reticulum</keyword>
<dbReference type="PANTHER" id="PTHR10408">
    <property type="entry name" value="STEROL O-ACYLTRANSFERASE"/>
    <property type="match status" value="1"/>
</dbReference>
<dbReference type="VEuPathDB" id="FungiDB:TREMEDRAFT_34263"/>
<dbReference type="FunCoup" id="A0A4Q1BD67">
    <property type="interactions" value="144"/>
</dbReference>
<keyword evidence="8 10" id="KW-0012">Acyltransferase</keyword>
<dbReference type="Proteomes" id="UP000289152">
    <property type="component" value="Unassembled WGS sequence"/>
</dbReference>
<dbReference type="GO" id="GO:0034737">
    <property type="term" value="F:ergosterol O-acyltransferase activity"/>
    <property type="evidence" value="ECO:0007669"/>
    <property type="project" value="TreeGrafter"/>
</dbReference>
<evidence type="ECO:0000256" key="4">
    <source>
        <dbReference type="ARBA" id="ARBA00022692"/>
    </source>
</evidence>
<evidence type="ECO:0000256" key="12">
    <source>
        <dbReference type="SAM" id="MobiDB-lite"/>
    </source>
</evidence>
<feature type="active site" evidence="11">
    <location>
        <position position="557"/>
    </location>
</feature>
<dbReference type="EMBL" id="SDIL01000120">
    <property type="protein sequence ID" value="RXK35826.1"/>
    <property type="molecule type" value="Genomic_DNA"/>
</dbReference>
<keyword evidence="3 10" id="KW-0808">Transferase</keyword>
<dbReference type="STRING" id="5217.A0A4Q1BD67"/>
<dbReference type="GO" id="GO:0005789">
    <property type="term" value="C:endoplasmic reticulum membrane"/>
    <property type="evidence" value="ECO:0007669"/>
    <property type="project" value="UniProtKB-SubCell"/>
</dbReference>
<feature type="transmembrane region" description="Helical" evidence="13">
    <location>
        <begin position="178"/>
        <end position="195"/>
    </location>
</feature>
<feature type="transmembrane region" description="Helical" evidence="13">
    <location>
        <begin position="120"/>
        <end position="143"/>
    </location>
</feature>
<comment type="similarity">
    <text evidence="2 10">Belongs to the membrane-bound acyltransferase family. Sterol o-acyltransferase subfamily.</text>
</comment>